<dbReference type="GO" id="GO:0016787">
    <property type="term" value="F:hydrolase activity"/>
    <property type="evidence" value="ECO:0007669"/>
    <property type="project" value="UniProtKB-KW"/>
</dbReference>
<protein>
    <submittedName>
        <fullName evidence="4">Class F sortase</fullName>
    </submittedName>
</protein>
<accession>A0A7G6X952</accession>
<evidence type="ECO:0000256" key="2">
    <source>
        <dbReference type="PIRSR" id="PIRSR605754-1"/>
    </source>
</evidence>
<keyword evidence="5" id="KW-1185">Reference proteome</keyword>
<dbReference type="InterPro" id="IPR042001">
    <property type="entry name" value="Sortase_F"/>
</dbReference>
<gene>
    <name evidence="4" type="ORF">F1D05_04725</name>
</gene>
<dbReference type="EMBL" id="CP043661">
    <property type="protein sequence ID" value="QNE22767.1"/>
    <property type="molecule type" value="Genomic_DNA"/>
</dbReference>
<dbReference type="CDD" id="cd05829">
    <property type="entry name" value="Sortase_F"/>
    <property type="match status" value="1"/>
</dbReference>
<dbReference type="KEGG" id="kqi:F1D05_04725"/>
<feature type="active site" description="Acyl-thioester intermediate" evidence="2">
    <location>
        <position position="177"/>
    </location>
</feature>
<reference evidence="4 5" key="2">
    <citation type="journal article" date="2020" name="Microbiol. Resour. Announc.">
        <title>Antarctic desert soil bacteria exhibit high novel natural product potential, evaluated through long-read genome sequencing and comparative genomics.</title>
        <authorList>
            <person name="Benaud N."/>
            <person name="Edwards R.J."/>
            <person name="Amos T.G."/>
            <person name="D'Agostino P.M."/>
            <person name="Gutierrez-Chavez C."/>
            <person name="Montgomery K."/>
            <person name="Nicetic I."/>
            <person name="Ferrari B.C."/>
        </authorList>
    </citation>
    <scope>NUCLEOTIDE SEQUENCE [LARGE SCALE GENOMIC DNA]</scope>
    <source>
        <strain evidence="4 5">SPB151</strain>
    </source>
</reference>
<evidence type="ECO:0000256" key="1">
    <source>
        <dbReference type="ARBA" id="ARBA00022801"/>
    </source>
</evidence>
<dbReference type="InterPro" id="IPR005754">
    <property type="entry name" value="Sortase"/>
</dbReference>
<proteinExistence type="predicted"/>
<evidence type="ECO:0000313" key="4">
    <source>
        <dbReference type="EMBL" id="QNE22767.1"/>
    </source>
</evidence>
<organism evidence="4 5">
    <name type="scientific">Kribbella qitaiheensis</name>
    <dbReference type="NCBI Taxonomy" id="1544730"/>
    <lineage>
        <taxon>Bacteria</taxon>
        <taxon>Bacillati</taxon>
        <taxon>Actinomycetota</taxon>
        <taxon>Actinomycetes</taxon>
        <taxon>Propionibacteriales</taxon>
        <taxon>Kribbellaceae</taxon>
        <taxon>Kribbella</taxon>
    </lineage>
</organism>
<keyword evidence="1" id="KW-0378">Hydrolase</keyword>
<dbReference type="SUPFAM" id="SSF63817">
    <property type="entry name" value="Sortase"/>
    <property type="match status" value="1"/>
</dbReference>
<feature type="region of interest" description="Disordered" evidence="3">
    <location>
        <begin position="1"/>
        <end position="57"/>
    </location>
</feature>
<evidence type="ECO:0000256" key="3">
    <source>
        <dbReference type="SAM" id="MobiDB-lite"/>
    </source>
</evidence>
<dbReference type="Gene3D" id="2.40.260.10">
    <property type="entry name" value="Sortase"/>
    <property type="match status" value="1"/>
</dbReference>
<evidence type="ECO:0000313" key="5">
    <source>
        <dbReference type="Proteomes" id="UP000515563"/>
    </source>
</evidence>
<feature type="compositionally biased region" description="Polar residues" evidence="3">
    <location>
        <begin position="1"/>
        <end position="32"/>
    </location>
</feature>
<dbReference type="AlphaFoldDB" id="A0A7G6X952"/>
<dbReference type="InterPro" id="IPR023365">
    <property type="entry name" value="Sortase_dom-sf"/>
</dbReference>
<feature type="active site" description="Proton donor/acceptor" evidence="2">
    <location>
        <position position="111"/>
    </location>
</feature>
<dbReference type="Proteomes" id="UP000515563">
    <property type="component" value="Chromosome"/>
</dbReference>
<name>A0A7G6X952_9ACTN</name>
<sequence>MQPETNAPANQLTPAPQTPTIGPVNPTTSSGVQRGDQGPDERASPAARSGNAGPDGPKLLLLPQIAVSARVIPIAAEDGILTPPSNPRVVGWWSAGARPGADIGSAVLTAHTVHTGGGAFDDLGKLRMDATVTVLTSTARINYRVTSVTHYPKQSLAKHATELFDQTTPGRLVLVTCEDWNGKDYLSNTVVIAEPR</sequence>
<dbReference type="Pfam" id="PF04203">
    <property type="entry name" value="Sortase"/>
    <property type="match status" value="1"/>
</dbReference>
<reference evidence="5" key="1">
    <citation type="submission" date="2019-09" db="EMBL/GenBank/DDBJ databases">
        <title>Antimicrobial potential of Antarctic Bacteria.</title>
        <authorList>
            <person name="Benaud N."/>
            <person name="Edwards R.J."/>
            <person name="Ferrari B.C."/>
        </authorList>
    </citation>
    <scope>NUCLEOTIDE SEQUENCE [LARGE SCALE GENOMIC DNA]</scope>
    <source>
        <strain evidence="5">SPB151</strain>
    </source>
</reference>